<comment type="caution">
    <text evidence="1">The sequence shown here is derived from an EMBL/GenBank/DDBJ whole genome shotgun (WGS) entry which is preliminary data.</text>
</comment>
<dbReference type="AlphaFoldDB" id="A0A821U5Y5"/>
<evidence type="ECO:0000313" key="1">
    <source>
        <dbReference type="EMBL" id="CAF4884575.1"/>
    </source>
</evidence>
<evidence type="ECO:0000313" key="4">
    <source>
        <dbReference type="EMBL" id="CAF5145758.1"/>
    </source>
</evidence>
<accession>A0A821U5Y5</accession>
<dbReference type="EMBL" id="CAJOBR010094054">
    <property type="protein sequence ID" value="CAF5145063.1"/>
    <property type="molecule type" value="Genomic_DNA"/>
</dbReference>
<proteinExistence type="predicted"/>
<gene>
    <name evidence="3" type="ORF">QYT958_LOCUS48092</name>
    <name evidence="4" type="ORF">QYT958_LOCUS48140</name>
    <name evidence="1" type="ORF">UJA718_LOCUS44841</name>
    <name evidence="2" type="ORF">UJA718_LOCUS44905</name>
</gene>
<evidence type="ECO:0000313" key="3">
    <source>
        <dbReference type="EMBL" id="CAF5145063.1"/>
    </source>
</evidence>
<name>A0A821U5Y5_9BILA</name>
<organism evidence="1 5">
    <name type="scientific">Rotaria socialis</name>
    <dbReference type="NCBI Taxonomy" id="392032"/>
    <lineage>
        <taxon>Eukaryota</taxon>
        <taxon>Metazoa</taxon>
        <taxon>Spiralia</taxon>
        <taxon>Gnathifera</taxon>
        <taxon>Rotifera</taxon>
        <taxon>Eurotatoria</taxon>
        <taxon>Bdelloidea</taxon>
        <taxon>Philodinida</taxon>
        <taxon>Philodinidae</taxon>
        <taxon>Rotaria</taxon>
    </lineage>
</organism>
<evidence type="ECO:0000313" key="2">
    <source>
        <dbReference type="EMBL" id="CAF4886111.1"/>
    </source>
</evidence>
<keyword evidence="5" id="KW-1185">Reference proteome</keyword>
<dbReference type="EMBL" id="CAJOBR010094650">
    <property type="protein sequence ID" value="CAF5145758.1"/>
    <property type="molecule type" value="Genomic_DNA"/>
</dbReference>
<protein>
    <submittedName>
        <fullName evidence="1">Uncharacterized protein</fullName>
    </submittedName>
</protein>
<dbReference type="Proteomes" id="UP000663848">
    <property type="component" value="Unassembled WGS sequence"/>
</dbReference>
<dbReference type="EMBL" id="CAJOBP010071977">
    <property type="protein sequence ID" value="CAF4886111.1"/>
    <property type="molecule type" value="Genomic_DNA"/>
</dbReference>
<feature type="non-terminal residue" evidence="1">
    <location>
        <position position="1"/>
    </location>
</feature>
<dbReference type="Proteomes" id="UP000663873">
    <property type="component" value="Unassembled WGS sequence"/>
</dbReference>
<reference evidence="1" key="1">
    <citation type="submission" date="2021-02" db="EMBL/GenBank/DDBJ databases">
        <authorList>
            <person name="Nowell W R."/>
        </authorList>
    </citation>
    <scope>NUCLEOTIDE SEQUENCE</scope>
</reference>
<sequence>PSSSAYVRTILSTREPYDFISMKQEIS</sequence>
<dbReference type="EMBL" id="CAJOBP010071478">
    <property type="protein sequence ID" value="CAF4884575.1"/>
    <property type="molecule type" value="Genomic_DNA"/>
</dbReference>
<evidence type="ECO:0000313" key="5">
    <source>
        <dbReference type="Proteomes" id="UP000663873"/>
    </source>
</evidence>